<sequence length="71" mass="6913">MESLANVEMNELNEEELMMVEGGSDFGKVAALTLSIVGTASAGIAAVACGIPAGIAALGTGIATTGSLVTD</sequence>
<evidence type="ECO:0000313" key="2">
    <source>
        <dbReference type="Proteomes" id="UP000010880"/>
    </source>
</evidence>
<keyword evidence="2" id="KW-1185">Reference proteome</keyword>
<dbReference type="KEGG" id="hhl:Halha_1941"/>
<organism evidence="1 2">
    <name type="scientific">Halobacteroides halobius (strain ATCC 35273 / DSM 5150 / MD-1)</name>
    <dbReference type="NCBI Taxonomy" id="748449"/>
    <lineage>
        <taxon>Bacteria</taxon>
        <taxon>Bacillati</taxon>
        <taxon>Bacillota</taxon>
        <taxon>Clostridia</taxon>
        <taxon>Halanaerobiales</taxon>
        <taxon>Halobacteroidaceae</taxon>
        <taxon>Halobacteroides</taxon>
    </lineage>
</organism>
<dbReference type="EMBL" id="CP003359">
    <property type="protein sequence ID" value="AGB41850.1"/>
    <property type="molecule type" value="Genomic_DNA"/>
</dbReference>
<proteinExistence type="predicted"/>
<name>L0KBE1_HALHC</name>
<dbReference type="STRING" id="748449.Halha_1941"/>
<reference evidence="2" key="1">
    <citation type="submission" date="2012-02" db="EMBL/GenBank/DDBJ databases">
        <title>The complete genome of Halobacteroides halobius DSM 5150.</title>
        <authorList>
            <person name="Lucas S."/>
            <person name="Copeland A."/>
            <person name="Lapidus A."/>
            <person name="Glavina del Rio T."/>
            <person name="Dalin E."/>
            <person name="Tice H."/>
            <person name="Bruce D."/>
            <person name="Goodwin L."/>
            <person name="Pitluck S."/>
            <person name="Peters L."/>
            <person name="Mikhailova N."/>
            <person name="Gu W."/>
            <person name="Kyrpides N."/>
            <person name="Mavromatis K."/>
            <person name="Ivanova N."/>
            <person name="Brettin T."/>
            <person name="Detter J.C."/>
            <person name="Han C."/>
            <person name="Larimer F."/>
            <person name="Land M."/>
            <person name="Hauser L."/>
            <person name="Markowitz V."/>
            <person name="Cheng J.-F."/>
            <person name="Hugenholtz P."/>
            <person name="Woyke T."/>
            <person name="Wu D."/>
            <person name="Tindall B."/>
            <person name="Pomrenke H."/>
            <person name="Brambilla E."/>
            <person name="Klenk H.-P."/>
            <person name="Eisen J.A."/>
        </authorList>
    </citation>
    <scope>NUCLEOTIDE SEQUENCE [LARGE SCALE GENOMIC DNA]</scope>
    <source>
        <strain evidence="2">ATCC 35273 / DSM 5150 / MD-1</strain>
    </source>
</reference>
<evidence type="ECO:0000313" key="1">
    <source>
        <dbReference type="EMBL" id="AGB41850.1"/>
    </source>
</evidence>
<dbReference type="Proteomes" id="UP000010880">
    <property type="component" value="Chromosome"/>
</dbReference>
<protein>
    <recommendedName>
        <fullName evidence="3">Class IIb bacteriocin, lactobin A/cerein 7B family</fullName>
    </recommendedName>
</protein>
<accession>L0KBE1</accession>
<dbReference type="RefSeq" id="WP_015327566.1">
    <property type="nucleotide sequence ID" value="NC_019978.1"/>
</dbReference>
<dbReference type="HOGENOM" id="CLU_202472_0_0_9"/>
<gene>
    <name evidence="1" type="ordered locus">Halha_1941</name>
</gene>
<evidence type="ECO:0008006" key="3">
    <source>
        <dbReference type="Google" id="ProtNLM"/>
    </source>
</evidence>
<dbReference type="AlphaFoldDB" id="L0KBE1"/>